<dbReference type="EC" id="3.4.-.-" evidence="11"/>
<dbReference type="PROSITE" id="PS00138">
    <property type="entry name" value="SUBTILASE_SER"/>
    <property type="match status" value="1"/>
</dbReference>
<dbReference type="InterPro" id="IPR023828">
    <property type="entry name" value="Peptidase_S8_Ser-AS"/>
</dbReference>
<evidence type="ECO:0000256" key="4">
    <source>
        <dbReference type="ARBA" id="ARBA00022825"/>
    </source>
</evidence>
<evidence type="ECO:0000256" key="3">
    <source>
        <dbReference type="ARBA" id="ARBA00022801"/>
    </source>
</evidence>
<feature type="domain" description="Peptidase S8/S53" evidence="8">
    <location>
        <begin position="256"/>
        <end position="538"/>
    </location>
</feature>
<evidence type="ECO:0000256" key="7">
    <source>
        <dbReference type="SAM" id="SignalP"/>
    </source>
</evidence>
<dbReference type="PIRSF" id="PIRSF029389">
    <property type="entry name" value="Subtilisin_rel_PA1242"/>
    <property type="match status" value="1"/>
</dbReference>
<dbReference type="PROSITE" id="PS51892">
    <property type="entry name" value="SUBTILASE"/>
    <property type="match status" value="1"/>
</dbReference>
<name>A0A072ZYS5_PSEAI</name>
<evidence type="ECO:0000313" key="9">
    <source>
        <dbReference type="EMBL" id="RCI75119.1"/>
    </source>
</evidence>
<comment type="caution">
    <text evidence="5">Lacks conserved residue(s) required for the propagation of feature annotation.</text>
</comment>
<dbReference type="PRINTS" id="PR00723">
    <property type="entry name" value="SUBTILISIN"/>
</dbReference>
<evidence type="ECO:0000256" key="5">
    <source>
        <dbReference type="PROSITE-ProRule" id="PRU01240"/>
    </source>
</evidence>
<evidence type="ECO:0000259" key="8">
    <source>
        <dbReference type="Pfam" id="PF00082"/>
    </source>
</evidence>
<dbReference type="PANTHER" id="PTHR43399:SF4">
    <property type="entry name" value="CELL WALL-ASSOCIATED PROTEASE"/>
    <property type="match status" value="1"/>
</dbReference>
<dbReference type="KEGG" id="paeb:NCGM1900_1336"/>
<dbReference type="Proteomes" id="UP000253594">
    <property type="component" value="Unassembled WGS sequence"/>
</dbReference>
<keyword evidence="3 11" id="KW-0378">Hydrolase</keyword>
<dbReference type="GO" id="GO:0004252">
    <property type="term" value="F:serine-type endopeptidase activity"/>
    <property type="evidence" value="ECO:0007669"/>
    <property type="project" value="InterPro"/>
</dbReference>
<dbReference type="PANTHER" id="PTHR43399">
    <property type="entry name" value="SUBTILISIN-RELATED"/>
    <property type="match status" value="1"/>
</dbReference>
<reference evidence="9 12" key="2">
    <citation type="submission" date="2018-07" db="EMBL/GenBank/DDBJ databases">
        <title>Mechanisms of high-level aminoglycoside resistance among Gram-negative pathogens in Brazil.</title>
        <authorList>
            <person name="Ballaben A.S."/>
            <person name="Darini A.L.C."/>
            <person name="Doi Y."/>
        </authorList>
    </citation>
    <scope>NUCLEOTIDE SEQUENCE [LARGE SCALE GENOMIC DNA]</scope>
    <source>
        <strain evidence="9 12">B2-305</strain>
    </source>
</reference>
<reference evidence="11" key="4">
    <citation type="submission" date="2023-06" db="EMBL/GenBank/DDBJ databases">
        <authorList>
            <consortium name="Clinical and Environmental Microbiology Branch: Whole genome sequencing antimicrobial resistance pathogens in the healthcare setting"/>
        </authorList>
    </citation>
    <scope>NUCLEOTIDE SEQUENCE</scope>
    <source>
        <strain evidence="11">2021CK-01020</strain>
    </source>
</reference>
<dbReference type="RefSeq" id="WP_003086721.1">
    <property type="nucleotide sequence ID" value="NZ_AP014622.1"/>
</dbReference>
<dbReference type="InterPro" id="IPR051048">
    <property type="entry name" value="Peptidase_S8/S53_subtilisin"/>
</dbReference>
<dbReference type="GO" id="GO:0006508">
    <property type="term" value="P:proteolysis"/>
    <property type="evidence" value="ECO:0007669"/>
    <property type="project" value="UniProtKB-KW"/>
</dbReference>
<accession>A0A072ZYS5</accession>
<evidence type="ECO:0000313" key="10">
    <source>
        <dbReference type="EMBL" id="RPM10554.1"/>
    </source>
</evidence>
<feature type="region of interest" description="Disordered" evidence="6">
    <location>
        <begin position="200"/>
        <end position="227"/>
    </location>
</feature>
<keyword evidence="7" id="KW-0732">Signal</keyword>
<feature type="compositionally biased region" description="Basic and acidic residues" evidence="6">
    <location>
        <begin position="204"/>
        <end position="223"/>
    </location>
</feature>
<evidence type="ECO:0000256" key="1">
    <source>
        <dbReference type="ARBA" id="ARBA00011073"/>
    </source>
</evidence>
<dbReference type="Gene3D" id="3.40.50.200">
    <property type="entry name" value="Peptidase S8/S53 domain"/>
    <property type="match status" value="1"/>
</dbReference>
<keyword evidence="4" id="KW-0720">Serine protease</keyword>
<dbReference type="EMBL" id="QORE01000228">
    <property type="protein sequence ID" value="RCI75119.1"/>
    <property type="molecule type" value="Genomic_DNA"/>
</dbReference>
<dbReference type="EMBL" id="NSNE01000015">
    <property type="protein sequence ID" value="RPM10554.1"/>
    <property type="molecule type" value="Genomic_DNA"/>
</dbReference>
<dbReference type="InterPro" id="IPR016916">
    <property type="entry name" value="UCP029389_subtilisin-related"/>
</dbReference>
<dbReference type="Proteomes" id="UP001297540">
    <property type="component" value="Chromosome"/>
</dbReference>
<feature type="chain" id="PRO_5015028024" evidence="7">
    <location>
        <begin position="22"/>
        <end position="590"/>
    </location>
</feature>
<protein>
    <submittedName>
        <fullName evidence="9">Peptidase S8 and S53 subtilisin kexin sedolisin</fullName>
    </submittedName>
    <submittedName>
        <fullName evidence="11">S8/S53 family peptidase</fullName>
        <ecNumber evidence="11">3.4.-.-</ecNumber>
    </submittedName>
</protein>
<evidence type="ECO:0000313" key="13">
    <source>
        <dbReference type="Proteomes" id="UP000284767"/>
    </source>
</evidence>
<reference evidence="11" key="5">
    <citation type="submission" date="2023-10" db="EMBL/GenBank/DDBJ databases">
        <title>Pathogen: clinical or host-associated sample.</title>
        <authorList>
            <person name="Hergert J."/>
            <person name="Casey R."/>
            <person name="Wagner J."/>
            <person name="Young E.L."/>
            <person name="Oakeson K.F."/>
        </authorList>
    </citation>
    <scope>NUCLEOTIDE SEQUENCE</scope>
    <source>
        <strain evidence="11">2021CK-01020</strain>
    </source>
</reference>
<dbReference type="Proteomes" id="UP000284767">
    <property type="component" value="Unassembled WGS sequence"/>
</dbReference>
<organism evidence="9 12">
    <name type="scientific">Pseudomonas aeruginosa</name>
    <dbReference type="NCBI Taxonomy" id="287"/>
    <lineage>
        <taxon>Bacteria</taxon>
        <taxon>Pseudomonadati</taxon>
        <taxon>Pseudomonadota</taxon>
        <taxon>Gammaproteobacteria</taxon>
        <taxon>Pseudomonadales</taxon>
        <taxon>Pseudomonadaceae</taxon>
        <taxon>Pseudomonas</taxon>
    </lineage>
</organism>
<evidence type="ECO:0000256" key="2">
    <source>
        <dbReference type="ARBA" id="ARBA00022670"/>
    </source>
</evidence>
<gene>
    <name evidence="9" type="ORF">DT376_09325</name>
    <name evidence="10" type="ORF">IPC1295_22855</name>
    <name evidence="11" type="ORF">L4V69_24595</name>
</gene>
<dbReference type="InterPro" id="IPR000209">
    <property type="entry name" value="Peptidase_S8/S53_dom"/>
</dbReference>
<dbReference type="Pfam" id="PF00082">
    <property type="entry name" value="Peptidase_S8"/>
    <property type="match status" value="1"/>
</dbReference>
<reference evidence="10 13" key="1">
    <citation type="submission" date="2017-08" db="EMBL/GenBank/DDBJ databases">
        <authorList>
            <person name="Feschi L."/>
            <person name="Jeukens J."/>
            <person name="Emond-Rheault J.-G."/>
            <person name="Kukavica-Ibrulj I."/>
            <person name="Boyle B."/>
            <person name="Levesque R.C."/>
        </authorList>
    </citation>
    <scope>NUCLEOTIDE SEQUENCE [LARGE SCALE GENOMIC DNA]</scope>
    <source>
        <strain evidence="10 13">PA-W36</strain>
    </source>
</reference>
<dbReference type="InterPro" id="IPR015500">
    <property type="entry name" value="Peptidase_S8_subtilisin-rel"/>
</dbReference>
<evidence type="ECO:0000313" key="12">
    <source>
        <dbReference type="Proteomes" id="UP000253594"/>
    </source>
</evidence>
<proteinExistence type="inferred from homology"/>
<feature type="signal peptide" evidence="7">
    <location>
        <begin position="1"/>
        <end position="21"/>
    </location>
</feature>
<keyword evidence="2" id="KW-0645">Protease</keyword>
<dbReference type="SMR" id="A0A072ZYS5"/>
<dbReference type="EMBL" id="CP136986">
    <property type="protein sequence ID" value="WOS75680.1"/>
    <property type="molecule type" value="Genomic_DNA"/>
</dbReference>
<evidence type="ECO:0000313" key="11">
    <source>
        <dbReference type="EMBL" id="WOS75680.1"/>
    </source>
</evidence>
<evidence type="ECO:0000256" key="6">
    <source>
        <dbReference type="SAM" id="MobiDB-lite"/>
    </source>
</evidence>
<dbReference type="AlphaFoldDB" id="A0A072ZYS5"/>
<dbReference type="CDD" id="cd00306">
    <property type="entry name" value="Peptidases_S8_S53"/>
    <property type="match status" value="1"/>
</dbReference>
<dbReference type="SUPFAM" id="SSF52743">
    <property type="entry name" value="Subtilisin-like"/>
    <property type="match status" value="1"/>
</dbReference>
<dbReference type="InterPro" id="IPR036852">
    <property type="entry name" value="Peptidase_S8/S53_dom_sf"/>
</dbReference>
<comment type="similarity">
    <text evidence="1 5">Belongs to the peptidase S8 family.</text>
</comment>
<reference evidence="10 13" key="3">
    <citation type="submission" date="2019-01" db="EMBL/GenBank/DDBJ databases">
        <title>The Pseudomonas aeruginosa pan-genome provides new insights on its population structure, horizontal gene transfer and pathogenicity.</title>
        <authorList>
            <person name="Freschi L."/>
            <person name="Vincent A.T."/>
            <person name="Jeukens J."/>
            <person name="Emond-Rheault J.-G."/>
            <person name="Kukavica-Ibrulj I."/>
            <person name="Dupont M.-J."/>
            <person name="Charette S.J."/>
            <person name="Boyle B."/>
            <person name="Levesque R.C."/>
        </authorList>
    </citation>
    <scope>NUCLEOTIDE SEQUENCE [LARGE SCALE GENOMIC DNA]</scope>
    <source>
        <strain evidence="10 13">PA-W36</strain>
    </source>
</reference>
<sequence length="590" mass="64912">MPLRRAVFAILFASLGSPLVAAETPLRLERLERCGDLLASERQEWCLRVRGLGAGLPRLLLDGRELPATALRREGDGLRLRLDRRGHASGPLWLEQGGRSSNPVWLTLNGSHVLAAGPDEVAKNMDGLTTYVDLVSLLIEENHDGRREAERLADKYGARVVGAIPPLNLYQLRLPARDLVQRDALVLRIGSETSVDAVVVEESAPEKGEETEAARRPVDKPDSDSDEWAANRFMDAVNYYQRRVRARQAPLETRPVRIGVIERDVDFDAPDFADYLGPCKAPAPRTCLYARDAERPDNHGSTVAGILAARWDQGGNSGFLRGLDRASQGFEVIVERNSDAGITANVAASVNLVEDGVRVLNWSWGIHRVGARDVDGDEVDSLVRSGIAMSGYEELLEEFFLWLRKEHPDVLVVNSAGNGSSYSGTDEYRLPSSFVTEQLLVVGGHQRSERQGLAVDDPAYAVKRSTSNVDMRVDVTAAACTHASTLERDARGEVHCGTSYATPMVAGTVAAMLSLNPRLRPEEIRMLLRRSAMTIGGDYDFEPADAEDLTAPILPSERGYRLDHRDVGRSARLDMQKALDLAVKSRERVR</sequence>
<accession>A0A1S1C470</accession>